<dbReference type="InParanoid" id="D8QG22"/>
<feature type="region of interest" description="Disordered" evidence="1">
    <location>
        <begin position="40"/>
        <end position="79"/>
    </location>
</feature>
<protein>
    <submittedName>
        <fullName evidence="2">Uncharacterized protein</fullName>
    </submittedName>
</protein>
<dbReference type="OrthoDB" id="2739946at2759"/>
<reference evidence="2 3" key="1">
    <citation type="journal article" date="2010" name="Nat. Biotechnol.">
        <title>Genome sequence of the model mushroom Schizophyllum commune.</title>
        <authorList>
            <person name="Ohm R.A."/>
            <person name="de Jong J.F."/>
            <person name="Lugones L.G."/>
            <person name="Aerts A."/>
            <person name="Kothe E."/>
            <person name="Stajich J.E."/>
            <person name="de Vries R.P."/>
            <person name="Record E."/>
            <person name="Levasseur A."/>
            <person name="Baker S.E."/>
            <person name="Bartholomew K.A."/>
            <person name="Coutinho P.M."/>
            <person name="Erdmann S."/>
            <person name="Fowler T.J."/>
            <person name="Gathman A.C."/>
            <person name="Lombard V."/>
            <person name="Henrissat B."/>
            <person name="Knabe N."/>
            <person name="Kuees U."/>
            <person name="Lilly W.W."/>
            <person name="Lindquist E."/>
            <person name="Lucas S."/>
            <person name="Magnuson J.K."/>
            <person name="Piumi F."/>
            <person name="Raudaskoski M."/>
            <person name="Salamov A."/>
            <person name="Schmutz J."/>
            <person name="Schwarze F.W.M.R."/>
            <person name="vanKuyk P.A."/>
            <person name="Horton J.S."/>
            <person name="Grigoriev I.V."/>
            <person name="Woesten H.A.B."/>
        </authorList>
    </citation>
    <scope>NUCLEOTIDE SEQUENCE [LARGE SCALE GENOMIC DNA]</scope>
    <source>
        <strain evidence="3">H4-8 / FGSC 9210</strain>
    </source>
</reference>
<keyword evidence="3" id="KW-1185">Reference proteome</keyword>
<sequence>MTRSKNSNSPFKELKKNIRAEAVKDGIKYAEAIERRNAHTGTRMVDLSPGSTRRNPGRMDGWQWRGSTFIPPQKVDNGEFRVDEADDATLVDDEGAYAPHPKDRVVCLMDIARPAKRKAAKDRFELVGRPKGVIALSDDELESVATEEWEALSDDMYEEDVAVQRDAATKTEGWGSRPYAEVLKEAQT</sequence>
<dbReference type="EMBL" id="GL377311">
    <property type="protein sequence ID" value="EFI93218.1"/>
    <property type="molecule type" value="Genomic_DNA"/>
</dbReference>
<dbReference type="eggNOG" id="ENOG502RBMW">
    <property type="taxonomic scope" value="Eukaryota"/>
</dbReference>
<dbReference type="Proteomes" id="UP000007431">
    <property type="component" value="Unassembled WGS sequence"/>
</dbReference>
<dbReference type="AlphaFoldDB" id="D8QG22"/>
<dbReference type="VEuPathDB" id="FungiDB:SCHCODRAFT_02639124"/>
<proteinExistence type="predicted"/>
<dbReference type="GeneID" id="9591892"/>
<organism evidence="3">
    <name type="scientific">Schizophyllum commune (strain H4-8 / FGSC 9210)</name>
    <name type="common">Split gill fungus</name>
    <dbReference type="NCBI Taxonomy" id="578458"/>
    <lineage>
        <taxon>Eukaryota</taxon>
        <taxon>Fungi</taxon>
        <taxon>Dikarya</taxon>
        <taxon>Basidiomycota</taxon>
        <taxon>Agaricomycotina</taxon>
        <taxon>Agaricomycetes</taxon>
        <taxon>Agaricomycetidae</taxon>
        <taxon>Agaricales</taxon>
        <taxon>Schizophyllaceae</taxon>
        <taxon>Schizophyllum</taxon>
    </lineage>
</organism>
<gene>
    <name evidence="2" type="ORF">SCHCODRAFT_237501</name>
</gene>
<feature type="region of interest" description="Disordered" evidence="1">
    <location>
        <begin position="167"/>
        <end position="188"/>
    </location>
</feature>
<evidence type="ECO:0000313" key="2">
    <source>
        <dbReference type="EMBL" id="EFI93218.1"/>
    </source>
</evidence>
<name>D8QG22_SCHCM</name>
<dbReference type="RefSeq" id="XP_003028121.1">
    <property type="nucleotide sequence ID" value="XM_003028075.1"/>
</dbReference>
<evidence type="ECO:0000256" key="1">
    <source>
        <dbReference type="SAM" id="MobiDB-lite"/>
    </source>
</evidence>
<dbReference type="HOGENOM" id="CLU_1563106_0_0_1"/>
<evidence type="ECO:0000313" key="3">
    <source>
        <dbReference type="Proteomes" id="UP000007431"/>
    </source>
</evidence>
<dbReference type="KEGG" id="scm:SCHCO_02639124"/>
<accession>D8QG22</accession>